<dbReference type="GO" id="GO:0008757">
    <property type="term" value="F:S-adenosylmethionine-dependent methyltransferase activity"/>
    <property type="evidence" value="ECO:0007669"/>
    <property type="project" value="InterPro"/>
</dbReference>
<keyword evidence="2" id="KW-0808">Transferase</keyword>
<sequence length="289" mass="31104">MTQRAQDNSEQIEYWDGEAGQGWAERNAQMEKTLSPIGQAAIDAAAVQAGEAILDVGCGCADTSLALLQRTGPAGRVLGVDISGPMLEVAGQKKQQLDADLQSALSFQQADASNHRFDAGAYDLMFSRFGVMFFADPAAAFANIRRALKPGGRLAFICWAPIPGNDWVTVPMGAALQHLPKPEPLPPHAPGPFGLADREFVERMLTGAGFADINIDPFKPTLRFGHGMAREQIGDFFIDAGPASRLLREAPPERVATAREAIREAVMPFYDGETVNLAGSCWIVTARNH</sequence>
<dbReference type="GO" id="GO:0032259">
    <property type="term" value="P:methylation"/>
    <property type="evidence" value="ECO:0007669"/>
    <property type="project" value="UniProtKB-KW"/>
</dbReference>
<protein>
    <submittedName>
        <fullName evidence="2">Methyltransferase domain-containing protein</fullName>
    </submittedName>
</protein>
<evidence type="ECO:0000259" key="1">
    <source>
        <dbReference type="Pfam" id="PF08241"/>
    </source>
</evidence>
<reference evidence="2 3" key="1">
    <citation type="submission" date="2018-07" db="EMBL/GenBank/DDBJ databases">
        <title>Halioglobus sp. genome submission.</title>
        <authorList>
            <person name="Ye M.-Q."/>
            <person name="Du Z.-J."/>
        </authorList>
    </citation>
    <scope>NUCLEOTIDE SEQUENCE [LARGE SCALE GENOMIC DNA]</scope>
    <source>
        <strain evidence="2 3">U0301</strain>
    </source>
</reference>
<keyword evidence="3" id="KW-1185">Reference proteome</keyword>
<dbReference type="Gene3D" id="3.40.50.150">
    <property type="entry name" value="Vaccinia Virus protein VP39"/>
    <property type="match status" value="1"/>
</dbReference>
<dbReference type="InterPro" id="IPR029063">
    <property type="entry name" value="SAM-dependent_MTases_sf"/>
</dbReference>
<name>A0A3L7DYY0_9GAMM</name>
<proteinExistence type="predicted"/>
<dbReference type="EMBL" id="QRAN01000010">
    <property type="protein sequence ID" value="RLQ21750.1"/>
    <property type="molecule type" value="Genomic_DNA"/>
</dbReference>
<evidence type="ECO:0000313" key="3">
    <source>
        <dbReference type="Proteomes" id="UP000265509"/>
    </source>
</evidence>
<dbReference type="PANTHER" id="PTHR43591">
    <property type="entry name" value="METHYLTRANSFERASE"/>
    <property type="match status" value="1"/>
</dbReference>
<dbReference type="InterPro" id="IPR013216">
    <property type="entry name" value="Methyltransf_11"/>
</dbReference>
<accession>A0A3L7DYY0</accession>
<dbReference type="AlphaFoldDB" id="A0A3L7DYY0"/>
<dbReference type="RefSeq" id="WP_117954346.1">
    <property type="nucleotide sequence ID" value="NZ_QRAN01000010.1"/>
</dbReference>
<feature type="domain" description="Methyltransferase type 11" evidence="1">
    <location>
        <begin position="54"/>
        <end position="156"/>
    </location>
</feature>
<evidence type="ECO:0000313" key="2">
    <source>
        <dbReference type="EMBL" id="RLQ21750.1"/>
    </source>
</evidence>
<keyword evidence="2" id="KW-0489">Methyltransferase</keyword>
<organism evidence="2 3">
    <name type="scientific">Seongchinamella sediminis</name>
    <dbReference type="NCBI Taxonomy" id="2283635"/>
    <lineage>
        <taxon>Bacteria</taxon>
        <taxon>Pseudomonadati</taxon>
        <taxon>Pseudomonadota</taxon>
        <taxon>Gammaproteobacteria</taxon>
        <taxon>Cellvibrionales</taxon>
        <taxon>Halieaceae</taxon>
        <taxon>Seongchinamella</taxon>
    </lineage>
</organism>
<dbReference type="Proteomes" id="UP000265509">
    <property type="component" value="Unassembled WGS sequence"/>
</dbReference>
<dbReference type="PANTHER" id="PTHR43591:SF24">
    <property type="entry name" value="2-METHOXY-6-POLYPRENYL-1,4-BENZOQUINOL METHYLASE, MITOCHONDRIAL"/>
    <property type="match status" value="1"/>
</dbReference>
<comment type="caution">
    <text evidence="2">The sequence shown here is derived from an EMBL/GenBank/DDBJ whole genome shotgun (WGS) entry which is preliminary data.</text>
</comment>
<dbReference type="SUPFAM" id="SSF53335">
    <property type="entry name" value="S-adenosyl-L-methionine-dependent methyltransferases"/>
    <property type="match status" value="1"/>
</dbReference>
<gene>
    <name evidence="2" type="ORF">DWB85_10705</name>
</gene>
<dbReference type="CDD" id="cd02440">
    <property type="entry name" value="AdoMet_MTases"/>
    <property type="match status" value="1"/>
</dbReference>
<dbReference type="OrthoDB" id="9777638at2"/>
<dbReference type="Pfam" id="PF08241">
    <property type="entry name" value="Methyltransf_11"/>
    <property type="match status" value="1"/>
</dbReference>